<evidence type="ECO:0000313" key="2">
    <source>
        <dbReference type="EnsemblPlants" id="PAC:32971336.CDS.1"/>
    </source>
</evidence>
<keyword evidence="1" id="KW-0472">Membrane</keyword>
<evidence type="ECO:0000313" key="3">
    <source>
        <dbReference type="Proteomes" id="UP000006727"/>
    </source>
</evidence>
<evidence type="ECO:0000256" key="1">
    <source>
        <dbReference type="SAM" id="Phobius"/>
    </source>
</evidence>
<dbReference type="AlphaFoldDB" id="A0A7I3ZQE4"/>
<protein>
    <submittedName>
        <fullName evidence="2">Uncharacterized protein</fullName>
    </submittedName>
</protein>
<keyword evidence="3" id="KW-1185">Reference proteome</keyword>
<reference evidence="2" key="3">
    <citation type="submission" date="2020-12" db="UniProtKB">
        <authorList>
            <consortium name="EnsemblPlants"/>
        </authorList>
    </citation>
    <scope>IDENTIFICATION</scope>
</reference>
<accession>A0A7I3ZQE4</accession>
<dbReference type="EnsemblPlants" id="Pp3c1_6780V3.1">
    <property type="protein sequence ID" value="PAC:32971336.CDS.1"/>
    <property type="gene ID" value="Pp3c1_6780"/>
</dbReference>
<reference evidence="2 3" key="2">
    <citation type="journal article" date="2018" name="Plant J.">
        <title>The Physcomitrella patens chromosome-scale assembly reveals moss genome structure and evolution.</title>
        <authorList>
            <person name="Lang D."/>
            <person name="Ullrich K.K."/>
            <person name="Murat F."/>
            <person name="Fuchs J."/>
            <person name="Jenkins J."/>
            <person name="Haas F.B."/>
            <person name="Piednoel M."/>
            <person name="Gundlach H."/>
            <person name="Van Bel M."/>
            <person name="Meyberg R."/>
            <person name="Vives C."/>
            <person name="Morata J."/>
            <person name="Symeonidi A."/>
            <person name="Hiss M."/>
            <person name="Muchero W."/>
            <person name="Kamisugi Y."/>
            <person name="Saleh O."/>
            <person name="Blanc G."/>
            <person name="Decker E.L."/>
            <person name="van Gessel N."/>
            <person name="Grimwood J."/>
            <person name="Hayes R.D."/>
            <person name="Graham S.W."/>
            <person name="Gunter L.E."/>
            <person name="McDaniel S.F."/>
            <person name="Hoernstein S.N.W."/>
            <person name="Larsson A."/>
            <person name="Li F.W."/>
            <person name="Perroud P.F."/>
            <person name="Phillips J."/>
            <person name="Ranjan P."/>
            <person name="Rokshar D.S."/>
            <person name="Rothfels C.J."/>
            <person name="Schneider L."/>
            <person name="Shu S."/>
            <person name="Stevenson D.W."/>
            <person name="Thummler F."/>
            <person name="Tillich M."/>
            <person name="Villarreal Aguilar J.C."/>
            <person name="Widiez T."/>
            <person name="Wong G.K."/>
            <person name="Wymore A."/>
            <person name="Zhang Y."/>
            <person name="Zimmer A.D."/>
            <person name="Quatrano R.S."/>
            <person name="Mayer K.F.X."/>
            <person name="Goodstein D."/>
            <person name="Casacuberta J.M."/>
            <person name="Vandepoele K."/>
            <person name="Reski R."/>
            <person name="Cuming A.C."/>
            <person name="Tuskan G.A."/>
            <person name="Maumus F."/>
            <person name="Salse J."/>
            <person name="Schmutz J."/>
            <person name="Rensing S.A."/>
        </authorList>
    </citation>
    <scope>NUCLEOTIDE SEQUENCE [LARGE SCALE GENOMIC DNA]</scope>
    <source>
        <strain evidence="2 3">cv. Gransden 2004</strain>
    </source>
</reference>
<dbReference type="Proteomes" id="UP000006727">
    <property type="component" value="Chromosome 1"/>
</dbReference>
<dbReference type="Gramene" id="Pp3c1_6780V3.1">
    <property type="protein sequence ID" value="PAC:32971336.CDS.1"/>
    <property type="gene ID" value="Pp3c1_6780"/>
</dbReference>
<keyword evidence="1" id="KW-1133">Transmembrane helix</keyword>
<sequence>MFGNKDMEFRVRRLAESCGQRSAWLGRVLSCVWFLFLSGWLSTSRVMVMRYCGVPSWLHVLQAGRAVTNPVLGIKAVTTAKG</sequence>
<organism evidence="2 3">
    <name type="scientific">Physcomitrium patens</name>
    <name type="common">Spreading-leaved earth moss</name>
    <name type="synonym">Physcomitrella patens</name>
    <dbReference type="NCBI Taxonomy" id="3218"/>
    <lineage>
        <taxon>Eukaryota</taxon>
        <taxon>Viridiplantae</taxon>
        <taxon>Streptophyta</taxon>
        <taxon>Embryophyta</taxon>
        <taxon>Bryophyta</taxon>
        <taxon>Bryophytina</taxon>
        <taxon>Bryopsida</taxon>
        <taxon>Funariidae</taxon>
        <taxon>Funariales</taxon>
        <taxon>Funariaceae</taxon>
        <taxon>Physcomitrium</taxon>
    </lineage>
</organism>
<dbReference type="EMBL" id="ABEU02000001">
    <property type="status" value="NOT_ANNOTATED_CDS"/>
    <property type="molecule type" value="Genomic_DNA"/>
</dbReference>
<feature type="transmembrane region" description="Helical" evidence="1">
    <location>
        <begin position="21"/>
        <end position="41"/>
    </location>
</feature>
<reference evidence="2 3" key="1">
    <citation type="journal article" date="2008" name="Science">
        <title>The Physcomitrella genome reveals evolutionary insights into the conquest of land by plants.</title>
        <authorList>
            <person name="Rensing S."/>
            <person name="Lang D."/>
            <person name="Zimmer A."/>
            <person name="Terry A."/>
            <person name="Salamov A."/>
            <person name="Shapiro H."/>
            <person name="Nishiyama T."/>
            <person name="Perroud P.-F."/>
            <person name="Lindquist E."/>
            <person name="Kamisugi Y."/>
            <person name="Tanahashi T."/>
            <person name="Sakakibara K."/>
            <person name="Fujita T."/>
            <person name="Oishi K."/>
            <person name="Shin-I T."/>
            <person name="Kuroki Y."/>
            <person name="Toyoda A."/>
            <person name="Suzuki Y."/>
            <person name="Hashimoto A."/>
            <person name="Yamaguchi K."/>
            <person name="Sugano A."/>
            <person name="Kohara Y."/>
            <person name="Fujiyama A."/>
            <person name="Anterola A."/>
            <person name="Aoki S."/>
            <person name="Ashton N."/>
            <person name="Barbazuk W.B."/>
            <person name="Barker E."/>
            <person name="Bennetzen J."/>
            <person name="Bezanilla M."/>
            <person name="Blankenship R."/>
            <person name="Cho S.H."/>
            <person name="Dutcher S."/>
            <person name="Estelle M."/>
            <person name="Fawcett J.A."/>
            <person name="Gundlach H."/>
            <person name="Hanada K."/>
            <person name="Heyl A."/>
            <person name="Hicks K.A."/>
            <person name="Hugh J."/>
            <person name="Lohr M."/>
            <person name="Mayer K."/>
            <person name="Melkozernov A."/>
            <person name="Murata T."/>
            <person name="Nelson D."/>
            <person name="Pils B."/>
            <person name="Prigge M."/>
            <person name="Reiss B."/>
            <person name="Renner T."/>
            <person name="Rombauts S."/>
            <person name="Rushton P."/>
            <person name="Sanderfoot A."/>
            <person name="Schween G."/>
            <person name="Shiu S.-H."/>
            <person name="Stueber K."/>
            <person name="Theodoulou F.L."/>
            <person name="Tu H."/>
            <person name="Van de Peer Y."/>
            <person name="Verrier P.J."/>
            <person name="Waters E."/>
            <person name="Wood A."/>
            <person name="Yang L."/>
            <person name="Cove D."/>
            <person name="Cuming A."/>
            <person name="Hasebe M."/>
            <person name="Lucas S."/>
            <person name="Mishler D.B."/>
            <person name="Reski R."/>
            <person name="Grigoriev I."/>
            <person name="Quatrano R.S."/>
            <person name="Boore J.L."/>
        </authorList>
    </citation>
    <scope>NUCLEOTIDE SEQUENCE [LARGE SCALE GENOMIC DNA]</scope>
    <source>
        <strain evidence="2 3">cv. Gransden 2004</strain>
    </source>
</reference>
<name>A0A7I3ZQE4_PHYPA</name>
<keyword evidence="1" id="KW-0812">Transmembrane</keyword>
<proteinExistence type="predicted"/>
<dbReference type="InParanoid" id="A0A7I3ZQE4"/>